<evidence type="ECO:0000256" key="3">
    <source>
        <dbReference type="ARBA" id="ARBA00022801"/>
    </source>
</evidence>
<keyword evidence="3" id="KW-0378">Hydrolase</keyword>
<dbReference type="SUPFAM" id="SSF69318">
    <property type="entry name" value="Integrin alpha N-terminal domain"/>
    <property type="match status" value="2"/>
</dbReference>
<comment type="caution">
    <text evidence="7">The sequence shown here is derived from an EMBL/GenBank/DDBJ whole genome shotgun (WGS) entry which is preliminary data.</text>
</comment>
<dbReference type="PROSITE" id="PS51470">
    <property type="entry name" value="FG_GAP"/>
    <property type="match status" value="2"/>
</dbReference>
<dbReference type="EMBL" id="BAAAYX010000003">
    <property type="protein sequence ID" value="GAA3697293.1"/>
    <property type="molecule type" value="Genomic_DNA"/>
</dbReference>
<dbReference type="Gene3D" id="2.130.10.130">
    <property type="entry name" value="Integrin alpha, N-terminal"/>
    <property type="match status" value="4"/>
</dbReference>
<keyword evidence="8" id="KW-1185">Reference proteome</keyword>
<evidence type="ECO:0000313" key="7">
    <source>
        <dbReference type="EMBL" id="GAA3697293.1"/>
    </source>
</evidence>
<dbReference type="Proteomes" id="UP001500051">
    <property type="component" value="Unassembled WGS sequence"/>
</dbReference>
<dbReference type="InterPro" id="IPR028994">
    <property type="entry name" value="Integrin_alpha_N"/>
</dbReference>
<dbReference type="SMART" id="SM00191">
    <property type="entry name" value="Int_alpha"/>
    <property type="match status" value="7"/>
</dbReference>
<keyword evidence="2" id="KW-0677">Repeat</keyword>
<evidence type="ECO:0000313" key="8">
    <source>
        <dbReference type="Proteomes" id="UP001500051"/>
    </source>
</evidence>
<feature type="compositionally biased region" description="Basic and acidic residues" evidence="5">
    <location>
        <begin position="512"/>
        <end position="523"/>
    </location>
</feature>
<gene>
    <name evidence="7" type="ORF">GCM10022204_11570</name>
</gene>
<name>A0ABP7CZH6_9ACTN</name>
<organism evidence="7 8">
    <name type="scientific">Microlunatus aurantiacus</name>
    <dbReference type="NCBI Taxonomy" id="446786"/>
    <lineage>
        <taxon>Bacteria</taxon>
        <taxon>Bacillati</taxon>
        <taxon>Actinomycetota</taxon>
        <taxon>Actinomycetes</taxon>
        <taxon>Propionibacteriales</taxon>
        <taxon>Propionibacteriaceae</taxon>
        <taxon>Microlunatus</taxon>
    </lineage>
</organism>
<evidence type="ECO:0000256" key="4">
    <source>
        <dbReference type="ARBA" id="ARBA00023180"/>
    </source>
</evidence>
<evidence type="ECO:0000256" key="6">
    <source>
        <dbReference type="SAM" id="SignalP"/>
    </source>
</evidence>
<reference evidence="8" key="1">
    <citation type="journal article" date="2019" name="Int. J. Syst. Evol. Microbiol.">
        <title>The Global Catalogue of Microorganisms (GCM) 10K type strain sequencing project: providing services to taxonomists for standard genome sequencing and annotation.</title>
        <authorList>
            <consortium name="The Broad Institute Genomics Platform"/>
            <consortium name="The Broad Institute Genome Sequencing Center for Infectious Disease"/>
            <person name="Wu L."/>
            <person name="Ma J."/>
        </authorList>
    </citation>
    <scope>NUCLEOTIDE SEQUENCE [LARGE SCALE GENOMIC DNA]</scope>
    <source>
        <strain evidence="8">JCM 16548</strain>
    </source>
</reference>
<dbReference type="PANTHER" id="PTHR23221">
    <property type="entry name" value="GLYCOSYLPHOSPHATIDYLINOSITOL PHOSPHOLIPASE D"/>
    <property type="match status" value="1"/>
</dbReference>
<evidence type="ECO:0000256" key="2">
    <source>
        <dbReference type="ARBA" id="ARBA00022737"/>
    </source>
</evidence>
<evidence type="ECO:0000256" key="5">
    <source>
        <dbReference type="SAM" id="MobiDB-lite"/>
    </source>
</evidence>
<accession>A0ABP7CZH6</accession>
<proteinExistence type="predicted"/>
<dbReference type="InterPro" id="IPR013519">
    <property type="entry name" value="Int_alpha_beta-p"/>
</dbReference>
<keyword evidence="1 6" id="KW-0732">Signal</keyword>
<sequence>MIRLRSLAVLLSLVMLQVSSWTSTTASSTTTPATLGMFKTTGVPSDFNGDGHADLAIGAWGSDREAGAVHVIYGSDAGLAAAADQLWTLDSPGVKGTSRSGGGDRFGAALATGSFNGDRYADLAVGSPSHNISAGAVTVLYGSKRGLTAAGDQFWTRDSPGIKGVAQPDIFDNGGQYFGAALAAGDIDRDGFADLAVGTPGYGGSVNVLYGSRRGLSAARDQLWSQNSPGIKGESDSGSGEDLEPFVPGDAFGSALVIGNFGGTKELDLAVGVPWEAESGGVNVIYGARAGLQARGNELLTPTSAGLTTPGTDDRFGANLVAANFGRSSFDDLGIAAPGYRTTHRGIVSVLYGSSRGLGGEGHESWSHNSPGVQPPQPGTAGFFGLAVTAGDFGGSQDADLAISAADRGGSVHILFGTSSGLTAAMNQVWSRSSPGVKGTTQPEQGWGPPFGATLTAADFGRSRKSDLAVGAPTSDGLRGSVNVLYGNTNGLTARGDQLWTRSSSGIKGRPRSGDHFGDALTG</sequence>
<feature type="chain" id="PRO_5046414666" evidence="6">
    <location>
        <begin position="27"/>
        <end position="523"/>
    </location>
</feature>
<evidence type="ECO:0000256" key="1">
    <source>
        <dbReference type="ARBA" id="ARBA00022729"/>
    </source>
</evidence>
<feature type="region of interest" description="Disordered" evidence="5">
    <location>
        <begin position="502"/>
        <end position="523"/>
    </location>
</feature>
<keyword evidence="4" id="KW-0325">Glycoprotein</keyword>
<feature type="signal peptide" evidence="6">
    <location>
        <begin position="1"/>
        <end position="26"/>
    </location>
</feature>
<dbReference type="PANTHER" id="PTHR23221:SF7">
    <property type="entry name" value="PHOSPHATIDYLINOSITOL-GLYCAN-SPECIFIC PHOSPHOLIPASE D"/>
    <property type="match status" value="1"/>
</dbReference>
<protein>
    <submittedName>
        <fullName evidence="7">FG-GAP repeat protein</fullName>
    </submittedName>
</protein>
<dbReference type="Pfam" id="PF01839">
    <property type="entry name" value="FG-GAP"/>
    <property type="match status" value="3"/>
</dbReference>
<dbReference type="InterPro" id="IPR013517">
    <property type="entry name" value="FG-GAP"/>
</dbReference>